<dbReference type="AlphaFoldDB" id="A0A7N0UQC1"/>
<feature type="compositionally biased region" description="Acidic residues" evidence="5">
    <location>
        <begin position="499"/>
        <end position="515"/>
    </location>
</feature>
<feature type="domain" description="RRM" evidence="6">
    <location>
        <begin position="27"/>
        <end position="103"/>
    </location>
</feature>
<evidence type="ECO:0000256" key="5">
    <source>
        <dbReference type="SAM" id="MobiDB-lite"/>
    </source>
</evidence>
<protein>
    <recommendedName>
        <fullName evidence="6">RRM domain-containing protein</fullName>
    </recommendedName>
</protein>
<feature type="compositionally biased region" description="Basic and acidic residues" evidence="5">
    <location>
        <begin position="548"/>
        <end position="562"/>
    </location>
</feature>
<feature type="compositionally biased region" description="Acidic residues" evidence="5">
    <location>
        <begin position="581"/>
        <end position="613"/>
    </location>
</feature>
<evidence type="ECO:0000313" key="7">
    <source>
        <dbReference type="EnsemblPlants" id="Kaladp0080s0047.1.v1.1"/>
    </source>
</evidence>
<evidence type="ECO:0000256" key="4">
    <source>
        <dbReference type="PROSITE-ProRule" id="PRU00176"/>
    </source>
</evidence>
<keyword evidence="3" id="KW-0539">Nucleus</keyword>
<feature type="compositionally biased region" description="Polar residues" evidence="5">
    <location>
        <begin position="245"/>
        <end position="270"/>
    </location>
</feature>
<keyword evidence="2 4" id="KW-0694">RNA-binding</keyword>
<dbReference type="GO" id="GO:0003723">
    <property type="term" value="F:RNA binding"/>
    <property type="evidence" value="ECO:0007669"/>
    <property type="project" value="UniProtKB-UniRule"/>
</dbReference>
<dbReference type="PROSITE" id="PS50102">
    <property type="entry name" value="RRM"/>
    <property type="match status" value="1"/>
</dbReference>
<accession>A0A7N0UQC1</accession>
<dbReference type="CDD" id="cd12226">
    <property type="entry name" value="RRM_NOL8"/>
    <property type="match status" value="1"/>
</dbReference>
<sequence length="836" mass="93105">MDMEVDKGAAEDNITTNSADQDGMCTMRIFVGGLGEGVTDDDLRRMFVALGRVDEIEIVRTKGRNMAYLNFTPSSPKSLAKLFSSFNGCVWKGGRLRIEKAKEHYLVKMKREQEQEHEEELARNEMKCSVADVPVSCKKPTKGPGAEKEQLRIFFPKLRKVKPLPFSGSGKHKYSFRNIQVPPLPTHFCDCELHSVPYDAPIGNGVVNYGAQKSGVDEKEFHLMNSVLNKFITKDENTPVKDESAGQNEQTGLSNVSNVDSPSDQNTLNSDPDEDGIILNIAGAMNEADFSWKLEDKIVSEYQESRGHHPQPLGADDKRLLDSNKKRKLDKEESNVAINATRKRKKDDFKGAVVSLVGDKQGEVLPQRSNPLRTQKSKWQEFVGQGSDSSFKLSNVLSHGLAADKMQNKPSEKFSSATDEDYYDGSSLSEQLDNSDDESNQSDEDDTDTDYTEVSADESAQGAELHEDTKTESSKSDEPGDDAEASNEKRTHESLQHDTEEDSSESEEPAEDSNDESAKQEDIEEDSCKPQKRVGEAKASTEESADESEQKMDTEEESSKSEDLDDEVVGSTDDSAKQEDTAEELNDSEEQDDESEASTEESADESTQDSMEQEDYKVESSNSVELKNFDEAEKSSGNSLIQRNIFEQLPTNSGVNKLQEVFKPTETEDESDKFSKGATWSQKMPWTELVSDRESSYFSISQILLGDTLKNQVETEPNIEFKDNIACHPSKALTSETAPVSSSDLTNTIAELPEPKNINYSAHHREACNPSGAIKSEDEESKKAHADVALNQAPLLKTDTYESRPFMRSAASLKEWAKTKEAIRRSRTKKRKIVDE</sequence>
<dbReference type="Gramene" id="Kaladp0080s0047.1.v1.1">
    <property type="protein sequence ID" value="Kaladp0080s0047.1.v1.1"/>
    <property type="gene ID" value="Kaladp0080s0047.v1.1"/>
</dbReference>
<feature type="compositionally biased region" description="Acidic residues" evidence="5">
    <location>
        <begin position="433"/>
        <end position="451"/>
    </location>
</feature>
<dbReference type="Pfam" id="PF00076">
    <property type="entry name" value="RRM_1"/>
    <property type="match status" value="1"/>
</dbReference>
<proteinExistence type="predicted"/>
<dbReference type="PANTHER" id="PTHR23099:SF0">
    <property type="entry name" value="GERM CELL NUCLEAR ACIDIC PROTEIN"/>
    <property type="match status" value="1"/>
</dbReference>
<evidence type="ECO:0000313" key="8">
    <source>
        <dbReference type="Proteomes" id="UP000594263"/>
    </source>
</evidence>
<keyword evidence="8" id="KW-1185">Reference proteome</keyword>
<dbReference type="InterPro" id="IPR034138">
    <property type="entry name" value="NOP8_RRM"/>
</dbReference>
<feature type="region of interest" description="Disordered" evidence="5">
    <location>
        <begin position="768"/>
        <end position="787"/>
    </location>
</feature>
<feature type="compositionally biased region" description="Basic and acidic residues" evidence="5">
    <location>
        <begin position="516"/>
        <end position="541"/>
    </location>
</feature>
<dbReference type="SUPFAM" id="SSF54928">
    <property type="entry name" value="RNA-binding domain, RBD"/>
    <property type="match status" value="1"/>
</dbReference>
<comment type="subcellular location">
    <subcellularLocation>
        <location evidence="1">Nucleus</location>
        <location evidence="1">Nucleolus</location>
    </subcellularLocation>
</comment>
<dbReference type="GO" id="GO:0005730">
    <property type="term" value="C:nucleolus"/>
    <property type="evidence" value="ECO:0007669"/>
    <property type="project" value="UniProtKB-SubCell"/>
</dbReference>
<dbReference type="SMART" id="SM00360">
    <property type="entry name" value="RRM"/>
    <property type="match status" value="1"/>
</dbReference>
<evidence type="ECO:0000256" key="3">
    <source>
        <dbReference type="ARBA" id="ARBA00023242"/>
    </source>
</evidence>
<feature type="region of interest" description="Disordered" evidence="5">
    <location>
        <begin position="403"/>
        <end position="639"/>
    </location>
</feature>
<name>A0A7N0UQC1_KALFE</name>
<feature type="compositionally biased region" description="Basic and acidic residues" evidence="5">
    <location>
        <begin position="315"/>
        <end position="334"/>
    </location>
</feature>
<feature type="compositionally biased region" description="Basic and acidic residues" evidence="5">
    <location>
        <begin position="486"/>
        <end position="498"/>
    </location>
</feature>
<dbReference type="PANTHER" id="PTHR23099">
    <property type="entry name" value="TRANSCRIPTIONAL REGULATOR"/>
    <property type="match status" value="1"/>
</dbReference>
<dbReference type="Proteomes" id="UP000594263">
    <property type="component" value="Unplaced"/>
</dbReference>
<dbReference type="InterPro" id="IPR000504">
    <property type="entry name" value="RRM_dom"/>
</dbReference>
<dbReference type="OMA" id="IAHEYSE"/>
<evidence type="ECO:0000256" key="2">
    <source>
        <dbReference type="ARBA" id="ARBA00022884"/>
    </source>
</evidence>
<feature type="region of interest" description="Disordered" evidence="5">
    <location>
        <begin position="303"/>
        <end position="344"/>
    </location>
</feature>
<evidence type="ECO:0000259" key="6">
    <source>
        <dbReference type="PROSITE" id="PS50102"/>
    </source>
</evidence>
<dbReference type="Gene3D" id="3.30.70.330">
    <property type="match status" value="1"/>
</dbReference>
<dbReference type="InterPro" id="IPR012677">
    <property type="entry name" value="Nucleotide-bd_a/b_plait_sf"/>
</dbReference>
<dbReference type="InterPro" id="IPR035979">
    <property type="entry name" value="RBD_domain_sf"/>
</dbReference>
<feature type="region of interest" description="Disordered" evidence="5">
    <location>
        <begin position="238"/>
        <end position="274"/>
    </location>
</feature>
<dbReference type="EnsemblPlants" id="Kaladp0080s0047.1.v1.1">
    <property type="protein sequence ID" value="Kaladp0080s0047.1.v1.1"/>
    <property type="gene ID" value="Kaladp0080s0047.v1.1"/>
</dbReference>
<evidence type="ECO:0000256" key="1">
    <source>
        <dbReference type="ARBA" id="ARBA00004604"/>
    </source>
</evidence>
<feature type="compositionally biased region" description="Basic and acidic residues" evidence="5">
    <location>
        <begin position="464"/>
        <end position="478"/>
    </location>
</feature>
<reference evidence="7" key="1">
    <citation type="submission" date="2021-01" db="UniProtKB">
        <authorList>
            <consortium name="EnsemblPlants"/>
        </authorList>
    </citation>
    <scope>IDENTIFICATION</scope>
</reference>
<organism evidence="7 8">
    <name type="scientific">Kalanchoe fedtschenkoi</name>
    <name type="common">Lavender scallops</name>
    <name type="synonym">South American air plant</name>
    <dbReference type="NCBI Taxonomy" id="63787"/>
    <lineage>
        <taxon>Eukaryota</taxon>
        <taxon>Viridiplantae</taxon>
        <taxon>Streptophyta</taxon>
        <taxon>Embryophyta</taxon>
        <taxon>Tracheophyta</taxon>
        <taxon>Spermatophyta</taxon>
        <taxon>Magnoliopsida</taxon>
        <taxon>eudicotyledons</taxon>
        <taxon>Gunneridae</taxon>
        <taxon>Pentapetalae</taxon>
        <taxon>Saxifragales</taxon>
        <taxon>Crassulaceae</taxon>
        <taxon>Kalanchoe</taxon>
    </lineage>
</organism>
<feature type="region of interest" description="Disordered" evidence="5">
    <location>
        <begin position="362"/>
        <end position="390"/>
    </location>
</feature>